<dbReference type="PANTHER" id="PTHR33112:SF16">
    <property type="entry name" value="HETEROKARYON INCOMPATIBILITY DOMAIN-CONTAINING PROTEIN"/>
    <property type="match status" value="1"/>
</dbReference>
<accession>A0A0C9TBR7</accession>
<evidence type="ECO:0000313" key="2">
    <source>
        <dbReference type="EMBL" id="KIJ26588.1"/>
    </source>
</evidence>
<dbReference type="Proteomes" id="UP000054279">
    <property type="component" value="Unassembled WGS sequence"/>
</dbReference>
<organism evidence="2 3">
    <name type="scientific">Sphaerobolus stellatus (strain SS14)</name>
    <dbReference type="NCBI Taxonomy" id="990650"/>
    <lineage>
        <taxon>Eukaryota</taxon>
        <taxon>Fungi</taxon>
        <taxon>Dikarya</taxon>
        <taxon>Basidiomycota</taxon>
        <taxon>Agaricomycotina</taxon>
        <taxon>Agaricomycetes</taxon>
        <taxon>Phallomycetidae</taxon>
        <taxon>Geastrales</taxon>
        <taxon>Sphaerobolaceae</taxon>
        <taxon>Sphaerobolus</taxon>
    </lineage>
</organism>
<evidence type="ECO:0000313" key="3">
    <source>
        <dbReference type="Proteomes" id="UP000054279"/>
    </source>
</evidence>
<dbReference type="PANTHER" id="PTHR33112">
    <property type="entry name" value="DOMAIN PROTEIN, PUTATIVE-RELATED"/>
    <property type="match status" value="1"/>
</dbReference>
<dbReference type="OrthoDB" id="3563405at2759"/>
<reference evidence="2 3" key="1">
    <citation type="submission" date="2014-06" db="EMBL/GenBank/DDBJ databases">
        <title>Evolutionary Origins and Diversification of the Mycorrhizal Mutualists.</title>
        <authorList>
            <consortium name="DOE Joint Genome Institute"/>
            <consortium name="Mycorrhizal Genomics Consortium"/>
            <person name="Kohler A."/>
            <person name="Kuo A."/>
            <person name="Nagy L.G."/>
            <person name="Floudas D."/>
            <person name="Copeland A."/>
            <person name="Barry K.W."/>
            <person name="Cichocki N."/>
            <person name="Veneault-Fourrey C."/>
            <person name="LaButti K."/>
            <person name="Lindquist E.A."/>
            <person name="Lipzen A."/>
            <person name="Lundell T."/>
            <person name="Morin E."/>
            <person name="Murat C."/>
            <person name="Riley R."/>
            <person name="Ohm R."/>
            <person name="Sun H."/>
            <person name="Tunlid A."/>
            <person name="Henrissat B."/>
            <person name="Grigoriev I.V."/>
            <person name="Hibbett D.S."/>
            <person name="Martin F."/>
        </authorList>
    </citation>
    <scope>NUCLEOTIDE SEQUENCE [LARGE SCALE GENOMIC DNA]</scope>
    <source>
        <strain evidence="2 3">SS14</strain>
    </source>
</reference>
<dbReference type="Pfam" id="PF06985">
    <property type="entry name" value="HET"/>
    <property type="match status" value="1"/>
</dbReference>
<dbReference type="EMBL" id="KN837363">
    <property type="protein sequence ID" value="KIJ26588.1"/>
    <property type="molecule type" value="Genomic_DNA"/>
</dbReference>
<gene>
    <name evidence="2" type="ORF">M422DRAFT_191976</name>
</gene>
<protein>
    <recommendedName>
        <fullName evidence="1">Heterokaryon incompatibility domain-containing protein</fullName>
    </recommendedName>
</protein>
<feature type="domain" description="Heterokaryon incompatibility" evidence="1">
    <location>
        <begin position="3"/>
        <end position="70"/>
    </location>
</feature>
<keyword evidence="3" id="KW-1185">Reference proteome</keyword>
<name>A0A0C9TBR7_SPHS4</name>
<dbReference type="InterPro" id="IPR010730">
    <property type="entry name" value="HET"/>
</dbReference>
<dbReference type="AlphaFoldDB" id="A0A0C9TBR7"/>
<dbReference type="HOGENOM" id="CLU_197189_0_0_1"/>
<sequence>MERLPKMFQDAVALTRGLGVQYIWIDSLCSIQQDKADWEQQSAVMADIYDGCYLNIVSTRTRNGHEGCFGAR</sequence>
<evidence type="ECO:0000259" key="1">
    <source>
        <dbReference type="Pfam" id="PF06985"/>
    </source>
</evidence>
<proteinExistence type="predicted"/>